<proteinExistence type="predicted"/>
<gene>
    <name evidence="1" type="ORF">MARPO_0114s0027</name>
</gene>
<accession>A0A2R6WBI0</accession>
<keyword evidence="2" id="KW-1185">Reference proteome</keyword>
<sequence length="314" mass="35465">MRSVRNSKWLKHDPNGEGMHVELECSGAMKIFHPYATARTPIPTHESDEAFSSANVRKSRKDLARVFIRPHNSQPLLNARRKRMSIPDCERQVGSVIANPIDESIEQSRGRERGPASIHVLRPMARAFITAHSPFGFIVRIQGPRTEKQSLSCRRRRRRGAYSSRFGFEAVFLRARLLLALLRATSLDPSTSRRPPRPHLRAALIIDLRPSSFVLAEWSIRHRLSSTHSPTPCSRHGCDKGSPLRRPAPDLSVARLIHHCGSARLDIFPDHTFQAARGCCFITSSRDAWPTRFPVQFGSLRSPSPELGSWPTRL</sequence>
<evidence type="ECO:0000313" key="1">
    <source>
        <dbReference type="EMBL" id="PTQ31207.1"/>
    </source>
</evidence>
<name>A0A2R6WBI0_MARPO</name>
<dbReference type="EMBL" id="KZ772786">
    <property type="protein sequence ID" value="PTQ31207.1"/>
    <property type="molecule type" value="Genomic_DNA"/>
</dbReference>
<dbReference type="Gramene" id="Mp4g06260.1">
    <property type="protein sequence ID" value="Mp4g06260.1.cds1"/>
    <property type="gene ID" value="Mp4g06260"/>
</dbReference>
<dbReference type="AlphaFoldDB" id="A0A2R6WBI0"/>
<reference evidence="2" key="1">
    <citation type="journal article" date="2017" name="Cell">
        <title>Insights into land plant evolution garnered from the Marchantia polymorpha genome.</title>
        <authorList>
            <person name="Bowman J.L."/>
            <person name="Kohchi T."/>
            <person name="Yamato K.T."/>
            <person name="Jenkins J."/>
            <person name="Shu S."/>
            <person name="Ishizaki K."/>
            <person name="Yamaoka S."/>
            <person name="Nishihama R."/>
            <person name="Nakamura Y."/>
            <person name="Berger F."/>
            <person name="Adam C."/>
            <person name="Aki S.S."/>
            <person name="Althoff F."/>
            <person name="Araki T."/>
            <person name="Arteaga-Vazquez M.A."/>
            <person name="Balasubrmanian S."/>
            <person name="Barry K."/>
            <person name="Bauer D."/>
            <person name="Boehm C.R."/>
            <person name="Briginshaw L."/>
            <person name="Caballero-Perez J."/>
            <person name="Catarino B."/>
            <person name="Chen F."/>
            <person name="Chiyoda S."/>
            <person name="Chovatia M."/>
            <person name="Davies K.M."/>
            <person name="Delmans M."/>
            <person name="Demura T."/>
            <person name="Dierschke T."/>
            <person name="Dolan L."/>
            <person name="Dorantes-Acosta A.E."/>
            <person name="Eklund D.M."/>
            <person name="Florent S.N."/>
            <person name="Flores-Sandoval E."/>
            <person name="Fujiyama A."/>
            <person name="Fukuzawa H."/>
            <person name="Galik B."/>
            <person name="Grimanelli D."/>
            <person name="Grimwood J."/>
            <person name="Grossniklaus U."/>
            <person name="Hamada T."/>
            <person name="Haseloff J."/>
            <person name="Hetherington A.J."/>
            <person name="Higo A."/>
            <person name="Hirakawa Y."/>
            <person name="Hundley H.N."/>
            <person name="Ikeda Y."/>
            <person name="Inoue K."/>
            <person name="Inoue S.I."/>
            <person name="Ishida S."/>
            <person name="Jia Q."/>
            <person name="Kakita M."/>
            <person name="Kanazawa T."/>
            <person name="Kawai Y."/>
            <person name="Kawashima T."/>
            <person name="Kennedy M."/>
            <person name="Kinose K."/>
            <person name="Kinoshita T."/>
            <person name="Kohara Y."/>
            <person name="Koide E."/>
            <person name="Komatsu K."/>
            <person name="Kopischke S."/>
            <person name="Kubo M."/>
            <person name="Kyozuka J."/>
            <person name="Lagercrantz U."/>
            <person name="Lin S.S."/>
            <person name="Lindquist E."/>
            <person name="Lipzen A.M."/>
            <person name="Lu C.W."/>
            <person name="De Luna E."/>
            <person name="Martienssen R.A."/>
            <person name="Minamino N."/>
            <person name="Mizutani M."/>
            <person name="Mizutani M."/>
            <person name="Mochizuki N."/>
            <person name="Monte I."/>
            <person name="Mosher R."/>
            <person name="Nagasaki H."/>
            <person name="Nakagami H."/>
            <person name="Naramoto S."/>
            <person name="Nishitani K."/>
            <person name="Ohtani M."/>
            <person name="Okamoto T."/>
            <person name="Okumura M."/>
            <person name="Phillips J."/>
            <person name="Pollak B."/>
            <person name="Reinders A."/>
            <person name="Rovekamp M."/>
            <person name="Sano R."/>
            <person name="Sawa S."/>
            <person name="Schmid M.W."/>
            <person name="Shirakawa M."/>
            <person name="Solano R."/>
            <person name="Spunde A."/>
            <person name="Suetsugu N."/>
            <person name="Sugano S."/>
            <person name="Sugiyama A."/>
            <person name="Sun R."/>
            <person name="Suzuki Y."/>
            <person name="Takenaka M."/>
            <person name="Takezawa D."/>
            <person name="Tomogane H."/>
            <person name="Tsuzuki M."/>
            <person name="Ueda T."/>
            <person name="Umeda M."/>
            <person name="Ward J.M."/>
            <person name="Watanabe Y."/>
            <person name="Yazaki K."/>
            <person name="Yokoyama R."/>
            <person name="Yoshitake Y."/>
            <person name="Yotsui I."/>
            <person name="Zachgo S."/>
            <person name="Schmutz J."/>
        </authorList>
    </citation>
    <scope>NUCLEOTIDE SEQUENCE [LARGE SCALE GENOMIC DNA]</scope>
    <source>
        <strain evidence="2">Tak-1</strain>
    </source>
</reference>
<dbReference type="Proteomes" id="UP000244005">
    <property type="component" value="Unassembled WGS sequence"/>
</dbReference>
<protein>
    <submittedName>
        <fullName evidence="1">Uncharacterized protein</fullName>
    </submittedName>
</protein>
<evidence type="ECO:0000313" key="2">
    <source>
        <dbReference type="Proteomes" id="UP000244005"/>
    </source>
</evidence>
<organism evidence="1 2">
    <name type="scientific">Marchantia polymorpha</name>
    <name type="common">Common liverwort</name>
    <name type="synonym">Marchantia aquatica</name>
    <dbReference type="NCBI Taxonomy" id="3197"/>
    <lineage>
        <taxon>Eukaryota</taxon>
        <taxon>Viridiplantae</taxon>
        <taxon>Streptophyta</taxon>
        <taxon>Embryophyta</taxon>
        <taxon>Marchantiophyta</taxon>
        <taxon>Marchantiopsida</taxon>
        <taxon>Marchantiidae</taxon>
        <taxon>Marchantiales</taxon>
        <taxon>Marchantiaceae</taxon>
        <taxon>Marchantia</taxon>
    </lineage>
</organism>